<gene>
    <name evidence="1" type="ORF">AMS66_15130</name>
</gene>
<organism evidence="1 2">
    <name type="scientific">Paenibacillus xylanivorans</name>
    <dbReference type="NCBI Taxonomy" id="1705561"/>
    <lineage>
        <taxon>Bacteria</taxon>
        <taxon>Bacillati</taxon>
        <taxon>Bacillota</taxon>
        <taxon>Bacilli</taxon>
        <taxon>Bacillales</taxon>
        <taxon>Paenibacillaceae</taxon>
        <taxon>Paenibacillus</taxon>
    </lineage>
</organism>
<reference evidence="1 2" key="1">
    <citation type="submission" date="2015-08" db="EMBL/GenBank/DDBJ databases">
        <title>Draft genome sequence of cellulolytic and xylanolytic Paenibacillus sp. A59, isolated from a decaying forest soil from Patagonia, Argentina.</title>
        <authorList>
            <person name="Ghio S."/>
            <person name="Caceres A.M."/>
            <person name="Talia P."/>
            <person name="Grasso D."/>
            <person name="Campos E."/>
        </authorList>
    </citation>
    <scope>NUCLEOTIDE SEQUENCE [LARGE SCALE GENOMIC DNA]</scope>
    <source>
        <strain evidence="1 2">A59</strain>
    </source>
</reference>
<dbReference type="EMBL" id="LITU01000059">
    <property type="protein sequence ID" value="KOY15946.1"/>
    <property type="molecule type" value="Genomic_DNA"/>
</dbReference>
<sequence>MKIKYLAIVVLLFILVGCSDRIISLNGESEHWKVVVTNRFQTGMVEFTIRYIGDENMVKDVGYQFGGKDLAASGLEEDLGTPFRDIKHASGPKYLENEDFPIPVHIQWNEDQEETVYLQKL</sequence>
<accession>A0A0M9BPZ0</accession>
<dbReference type="RefSeq" id="WP_053781564.1">
    <property type="nucleotide sequence ID" value="NZ_LITU01000059.1"/>
</dbReference>
<protein>
    <submittedName>
        <fullName evidence="1">Uncharacterized protein</fullName>
    </submittedName>
</protein>
<name>A0A0M9BPZ0_9BACL</name>
<dbReference type="PROSITE" id="PS51257">
    <property type="entry name" value="PROKAR_LIPOPROTEIN"/>
    <property type="match status" value="1"/>
</dbReference>
<proteinExistence type="predicted"/>
<dbReference type="Proteomes" id="UP000037688">
    <property type="component" value="Unassembled WGS sequence"/>
</dbReference>
<evidence type="ECO:0000313" key="2">
    <source>
        <dbReference type="Proteomes" id="UP000037688"/>
    </source>
</evidence>
<dbReference type="AlphaFoldDB" id="A0A0M9BPZ0"/>
<keyword evidence="2" id="KW-1185">Reference proteome</keyword>
<comment type="caution">
    <text evidence="1">The sequence shown here is derived from an EMBL/GenBank/DDBJ whole genome shotgun (WGS) entry which is preliminary data.</text>
</comment>
<dbReference type="OrthoDB" id="2663819at2"/>
<dbReference type="PATRIC" id="fig|1705561.3.peg.2969"/>
<evidence type="ECO:0000313" key="1">
    <source>
        <dbReference type="EMBL" id="KOY15946.1"/>
    </source>
</evidence>